<feature type="transmembrane region" description="Helical" evidence="1">
    <location>
        <begin position="310"/>
        <end position="334"/>
    </location>
</feature>
<comment type="caution">
    <text evidence="2">The sequence shown here is derived from an EMBL/GenBank/DDBJ whole genome shotgun (WGS) entry which is preliminary data.</text>
</comment>
<dbReference type="Proteomes" id="UP000239899">
    <property type="component" value="Unassembled WGS sequence"/>
</dbReference>
<evidence type="ECO:0000313" key="2">
    <source>
        <dbReference type="EMBL" id="PRW20944.1"/>
    </source>
</evidence>
<evidence type="ECO:0000313" key="3">
    <source>
        <dbReference type="Proteomes" id="UP000239899"/>
    </source>
</evidence>
<dbReference type="EMBL" id="LHPG02000021">
    <property type="protein sequence ID" value="PRW20944.1"/>
    <property type="molecule type" value="Genomic_DNA"/>
</dbReference>
<dbReference type="AlphaFoldDB" id="A0A2P6TE72"/>
<proteinExistence type="predicted"/>
<feature type="transmembrane region" description="Helical" evidence="1">
    <location>
        <begin position="52"/>
        <end position="70"/>
    </location>
</feature>
<protein>
    <submittedName>
        <fullName evidence="2">Inner-membrane translocator</fullName>
    </submittedName>
</protein>
<keyword evidence="1" id="KW-0472">Membrane</keyword>
<sequence>MQFLGAEAEREFRLHFHRQRVPQDRVFACTQMGIVALLLLRSSGPLPPPLRLLYWGTYALSLAVLALSFCARRRYPAMRPHLLVAARVFYDLLCPQLVWHLASQNVGRSVERGSWPSFFLLWVTWTRWGSELLTQVGFLLPFNLEALLTPFGALLDMLNNRRLCRLLMAGEASEAQRFYRDAFARLASRLTVPFEMLFAAAPDSSCSTNGGEGCGWSLCTAGATAGGPAAADGAPVLPPSPTDVAACYCESVFSMTQVVLSVALPLLLLGCAEASQRRQFAACQLSAAAQREEAERSRAPRRRRRRSGSAAWCITYDGMRLLALLTLIQFRVFLSLRFGVWQNYSFGASGTSETAAAPVHSEL</sequence>
<organism evidence="2 3">
    <name type="scientific">Chlorella sorokiniana</name>
    <name type="common">Freshwater green alga</name>
    <dbReference type="NCBI Taxonomy" id="3076"/>
    <lineage>
        <taxon>Eukaryota</taxon>
        <taxon>Viridiplantae</taxon>
        <taxon>Chlorophyta</taxon>
        <taxon>core chlorophytes</taxon>
        <taxon>Trebouxiophyceae</taxon>
        <taxon>Chlorellales</taxon>
        <taxon>Chlorellaceae</taxon>
        <taxon>Chlorella clade</taxon>
        <taxon>Chlorella</taxon>
    </lineage>
</organism>
<keyword evidence="1" id="KW-0812">Transmembrane</keyword>
<keyword evidence="3" id="KW-1185">Reference proteome</keyword>
<evidence type="ECO:0000256" key="1">
    <source>
        <dbReference type="SAM" id="Phobius"/>
    </source>
</evidence>
<name>A0A2P6TE72_CHLSO</name>
<accession>A0A2P6TE72</accession>
<dbReference type="OrthoDB" id="512193at2759"/>
<keyword evidence="1" id="KW-1133">Transmembrane helix</keyword>
<gene>
    <name evidence="2" type="ORF">C2E21_8543</name>
</gene>
<reference evidence="2 3" key="1">
    <citation type="journal article" date="2018" name="Plant J.">
        <title>Genome sequences of Chlorella sorokiniana UTEX 1602 and Micractinium conductrix SAG 241.80: implications to maltose excretion by a green alga.</title>
        <authorList>
            <person name="Arriola M.B."/>
            <person name="Velmurugan N."/>
            <person name="Zhang Y."/>
            <person name="Plunkett M.H."/>
            <person name="Hondzo H."/>
            <person name="Barney B.M."/>
        </authorList>
    </citation>
    <scope>NUCLEOTIDE SEQUENCE [LARGE SCALE GENOMIC DNA]</scope>
    <source>
        <strain evidence="3">UTEX 1602</strain>
    </source>
</reference>